<sequence>MAKNNRFGQAEILSDSDYARIFKQISNHSHRLLLSIARFTGERWGAIVQLRVRDCYDESTHRTPPN</sequence>
<evidence type="ECO:0000256" key="1">
    <source>
        <dbReference type="ARBA" id="ARBA00023172"/>
    </source>
</evidence>
<dbReference type="Gene3D" id="1.10.443.10">
    <property type="entry name" value="Intergrase catalytic core"/>
    <property type="match status" value="1"/>
</dbReference>
<protein>
    <submittedName>
        <fullName evidence="2">Uncharacterized protein</fullName>
    </submittedName>
</protein>
<name>A0ABS3FVQ3_9CYAN</name>
<organism evidence="2 3">
    <name type="scientific">Phormidium pseudopriestleyi FRX01</name>
    <dbReference type="NCBI Taxonomy" id="1759528"/>
    <lineage>
        <taxon>Bacteria</taxon>
        <taxon>Bacillati</taxon>
        <taxon>Cyanobacteriota</taxon>
        <taxon>Cyanophyceae</taxon>
        <taxon>Oscillatoriophycideae</taxon>
        <taxon>Oscillatoriales</taxon>
        <taxon>Oscillatoriaceae</taxon>
        <taxon>Phormidium</taxon>
    </lineage>
</organism>
<evidence type="ECO:0000313" key="3">
    <source>
        <dbReference type="Proteomes" id="UP000664844"/>
    </source>
</evidence>
<evidence type="ECO:0000313" key="2">
    <source>
        <dbReference type="EMBL" id="MBO0350711.1"/>
    </source>
</evidence>
<keyword evidence="1" id="KW-0233">DNA recombination</keyword>
<comment type="caution">
    <text evidence="2">The sequence shown here is derived from an EMBL/GenBank/DDBJ whole genome shotgun (WGS) entry which is preliminary data.</text>
</comment>
<dbReference type="EMBL" id="JAFLQW010000447">
    <property type="protein sequence ID" value="MBO0350711.1"/>
    <property type="molecule type" value="Genomic_DNA"/>
</dbReference>
<dbReference type="InterPro" id="IPR013762">
    <property type="entry name" value="Integrase-like_cat_sf"/>
</dbReference>
<gene>
    <name evidence="2" type="ORF">J0895_16755</name>
</gene>
<proteinExistence type="predicted"/>
<accession>A0ABS3FVQ3</accession>
<dbReference type="RefSeq" id="WP_207089185.1">
    <property type="nucleotide sequence ID" value="NZ_JAFLQW010000447.1"/>
</dbReference>
<dbReference type="SUPFAM" id="SSF56349">
    <property type="entry name" value="DNA breaking-rejoining enzymes"/>
    <property type="match status" value="1"/>
</dbReference>
<keyword evidence="3" id="KW-1185">Reference proteome</keyword>
<dbReference type="Proteomes" id="UP000664844">
    <property type="component" value="Unassembled WGS sequence"/>
</dbReference>
<dbReference type="InterPro" id="IPR011010">
    <property type="entry name" value="DNA_brk_join_enz"/>
</dbReference>
<reference evidence="2 3" key="1">
    <citation type="submission" date="2021-03" db="EMBL/GenBank/DDBJ databases">
        <title>Metabolic Capacity of the Antarctic Cyanobacterium Phormidium pseudopriestleyi that Sustains Oxygenic Photosynthesis in the Presence of Hydrogen Sulfide.</title>
        <authorList>
            <person name="Lumian J.E."/>
            <person name="Jungblut A.D."/>
            <person name="Dillon M.L."/>
            <person name="Hawes I."/>
            <person name="Doran P.T."/>
            <person name="Mackey T.J."/>
            <person name="Dick G.J."/>
            <person name="Grettenberger C.L."/>
            <person name="Sumner D.Y."/>
        </authorList>
    </citation>
    <scope>NUCLEOTIDE SEQUENCE [LARGE SCALE GENOMIC DNA]</scope>
    <source>
        <strain evidence="2 3">FRX01</strain>
    </source>
</reference>